<keyword evidence="2" id="KW-0503">Monooxygenase</keyword>
<dbReference type="Pfam" id="PF03992">
    <property type="entry name" value="ABM"/>
    <property type="match status" value="1"/>
</dbReference>
<reference evidence="3" key="1">
    <citation type="submission" date="2017-02" db="EMBL/GenBank/DDBJ databases">
        <authorList>
            <person name="Varghese N."/>
            <person name="Submissions S."/>
        </authorList>
    </citation>
    <scope>NUCLEOTIDE SEQUENCE [LARGE SCALE GENOMIC DNA]</scope>
    <source>
        <strain evidence="3">UM2</strain>
    </source>
</reference>
<accession>A0A1T5FWT5</accession>
<gene>
    <name evidence="2" type="ORF">SAMN06295920_11112</name>
</gene>
<evidence type="ECO:0000259" key="1">
    <source>
        <dbReference type="PROSITE" id="PS51725"/>
    </source>
</evidence>
<feature type="domain" description="ABM" evidence="1">
    <location>
        <begin position="4"/>
        <end position="93"/>
    </location>
</feature>
<sequence>MSGKSFIAELRAKPGRGPELIRLQTELKALVFKSEPDALVYELFQSEEDPDLFQVVATFRDDAAFDHHMHIDFHDRLVPPILDCLDGEMKIAFYRSLG</sequence>
<dbReference type="Proteomes" id="UP000189818">
    <property type="component" value="Unassembled WGS sequence"/>
</dbReference>
<dbReference type="GO" id="GO:0004497">
    <property type="term" value="F:monooxygenase activity"/>
    <property type="evidence" value="ECO:0007669"/>
    <property type="project" value="UniProtKB-KW"/>
</dbReference>
<keyword evidence="3" id="KW-1185">Reference proteome</keyword>
<dbReference type="OrthoDB" id="9812192at2"/>
<dbReference type="InterPro" id="IPR007138">
    <property type="entry name" value="ABM_dom"/>
</dbReference>
<dbReference type="EMBL" id="FUYM01000011">
    <property type="protein sequence ID" value="SKC00653.1"/>
    <property type="molecule type" value="Genomic_DNA"/>
</dbReference>
<dbReference type="STRING" id="439228.SAMN06295920_11112"/>
<keyword evidence="2" id="KW-0560">Oxidoreductase</keyword>
<name>A0A1T5FWT5_9SPHN</name>
<dbReference type="InterPro" id="IPR011008">
    <property type="entry name" value="Dimeric_a/b-barrel"/>
</dbReference>
<dbReference type="RefSeq" id="WP_079650029.1">
    <property type="nucleotide sequence ID" value="NZ_FUYM01000011.1"/>
</dbReference>
<evidence type="ECO:0000313" key="3">
    <source>
        <dbReference type="Proteomes" id="UP000189818"/>
    </source>
</evidence>
<protein>
    <submittedName>
        <fullName evidence="2">Quinol monooxygenase YgiN</fullName>
    </submittedName>
</protein>
<dbReference type="SUPFAM" id="SSF54909">
    <property type="entry name" value="Dimeric alpha+beta barrel"/>
    <property type="match status" value="1"/>
</dbReference>
<dbReference type="PROSITE" id="PS51725">
    <property type="entry name" value="ABM"/>
    <property type="match status" value="1"/>
</dbReference>
<dbReference type="Gene3D" id="3.30.70.100">
    <property type="match status" value="1"/>
</dbReference>
<organism evidence="2 3">
    <name type="scientific">Rhizorhabdus histidinilytica</name>
    <dbReference type="NCBI Taxonomy" id="439228"/>
    <lineage>
        <taxon>Bacteria</taxon>
        <taxon>Pseudomonadati</taxon>
        <taxon>Pseudomonadota</taxon>
        <taxon>Alphaproteobacteria</taxon>
        <taxon>Sphingomonadales</taxon>
        <taxon>Sphingomonadaceae</taxon>
        <taxon>Rhizorhabdus</taxon>
    </lineage>
</organism>
<proteinExistence type="predicted"/>
<dbReference type="AlphaFoldDB" id="A0A1T5FWT5"/>
<evidence type="ECO:0000313" key="2">
    <source>
        <dbReference type="EMBL" id="SKC00653.1"/>
    </source>
</evidence>